<evidence type="ECO:0000313" key="3">
    <source>
        <dbReference type="Proteomes" id="UP000339049"/>
    </source>
</evidence>
<reference evidence="2 3" key="1">
    <citation type="submission" date="2019-05" db="EMBL/GenBank/DDBJ databases">
        <authorList>
            <consortium name="Pathogen Informatics"/>
        </authorList>
    </citation>
    <scope>NUCLEOTIDE SEQUENCE [LARGE SCALE GENOMIC DNA]</scope>
    <source>
        <strain evidence="2 3">NCTC11557</strain>
    </source>
</reference>
<proteinExistence type="predicted"/>
<name>A0AAE9R2H0_STREQ</name>
<feature type="domain" description="Transposase DDE" evidence="1">
    <location>
        <begin position="16"/>
        <end position="162"/>
    </location>
</feature>
<evidence type="ECO:0000313" key="2">
    <source>
        <dbReference type="EMBL" id="VTT23857.1"/>
    </source>
</evidence>
<sequence length="164" mass="18574">MHYFMVSDICQNCSFGLIDSFPCALCQPIRNLRATLLSDVANIGYNATKKLHYYGLKFSVLVSDTGFPIDYVVTLAAVYDGDIALELLENSSLSLIYGDKGYVDQTTKEVLEHYGIHLISQLRKNMANYSSFENHNISRLRKPIETVFSSLEQFGIEGLRFRNL</sequence>
<dbReference type="EMBL" id="CABEIY010000006">
    <property type="protein sequence ID" value="VTT23857.1"/>
    <property type="molecule type" value="Genomic_DNA"/>
</dbReference>
<protein>
    <submittedName>
        <fullName evidence="2">Transposase</fullName>
    </submittedName>
</protein>
<gene>
    <name evidence="2" type="ORF">NCTC11557_01002</name>
</gene>
<organism evidence="2 3">
    <name type="scientific">Streptococcus dysgalactiae subsp. equisimilis</name>
    <name type="common">Streptococcus equisimilis</name>
    <dbReference type="NCBI Taxonomy" id="119602"/>
    <lineage>
        <taxon>Bacteria</taxon>
        <taxon>Bacillati</taxon>
        <taxon>Bacillota</taxon>
        <taxon>Bacilli</taxon>
        <taxon>Lactobacillales</taxon>
        <taxon>Streptococcaceae</taxon>
        <taxon>Streptococcus</taxon>
    </lineage>
</organism>
<comment type="caution">
    <text evidence="2">The sequence shown here is derived from an EMBL/GenBank/DDBJ whole genome shotgun (WGS) entry which is preliminary data.</text>
</comment>
<dbReference type="InterPro" id="IPR025668">
    <property type="entry name" value="Tnp_DDE_dom"/>
</dbReference>
<accession>A0AAE9R2H0</accession>
<dbReference type="Pfam" id="PF13612">
    <property type="entry name" value="DDE_Tnp_1_3"/>
    <property type="match status" value="1"/>
</dbReference>
<dbReference type="AlphaFoldDB" id="A0AAE9R2H0"/>
<dbReference type="Proteomes" id="UP000339049">
    <property type="component" value="Unassembled WGS sequence"/>
</dbReference>
<dbReference type="NCBIfam" id="NF033520">
    <property type="entry name" value="transpos_IS982"/>
    <property type="match status" value="1"/>
</dbReference>
<evidence type="ECO:0000259" key="1">
    <source>
        <dbReference type="Pfam" id="PF13612"/>
    </source>
</evidence>